<dbReference type="Proteomes" id="UP001162162">
    <property type="component" value="Unassembled WGS sequence"/>
</dbReference>
<proteinExistence type="predicted"/>
<organism evidence="1 2">
    <name type="scientific">Aromia moschata</name>
    <dbReference type="NCBI Taxonomy" id="1265417"/>
    <lineage>
        <taxon>Eukaryota</taxon>
        <taxon>Metazoa</taxon>
        <taxon>Ecdysozoa</taxon>
        <taxon>Arthropoda</taxon>
        <taxon>Hexapoda</taxon>
        <taxon>Insecta</taxon>
        <taxon>Pterygota</taxon>
        <taxon>Neoptera</taxon>
        <taxon>Endopterygota</taxon>
        <taxon>Coleoptera</taxon>
        <taxon>Polyphaga</taxon>
        <taxon>Cucujiformia</taxon>
        <taxon>Chrysomeloidea</taxon>
        <taxon>Cerambycidae</taxon>
        <taxon>Cerambycinae</taxon>
        <taxon>Callichromatini</taxon>
        <taxon>Aromia</taxon>
    </lineage>
</organism>
<sequence>MSVQRDYDYAVAFVGLLLLLGKKKRKSDKSGVKNGYYRHEYVTSKRLGDDAVEVGLGVGEVTNIGLKVVDECYNNHSGIVEYSQSTVNSREMSDC</sequence>
<keyword evidence="2" id="KW-1185">Reference proteome</keyword>
<evidence type="ECO:0000313" key="2">
    <source>
        <dbReference type="Proteomes" id="UP001162162"/>
    </source>
</evidence>
<name>A0AAV8X1A1_9CUCU</name>
<accession>A0AAV8X1A1</accession>
<evidence type="ECO:0000313" key="1">
    <source>
        <dbReference type="EMBL" id="KAJ8932569.1"/>
    </source>
</evidence>
<dbReference type="AlphaFoldDB" id="A0AAV8X1A1"/>
<gene>
    <name evidence="1" type="ORF">NQ318_007618</name>
</gene>
<comment type="caution">
    <text evidence="1">The sequence shown here is derived from an EMBL/GenBank/DDBJ whole genome shotgun (WGS) entry which is preliminary data.</text>
</comment>
<reference evidence="1" key="1">
    <citation type="journal article" date="2023" name="Insect Mol. Biol.">
        <title>Genome sequencing provides insights into the evolution of gene families encoding plant cell wall-degrading enzymes in longhorned beetles.</title>
        <authorList>
            <person name="Shin N.R."/>
            <person name="Okamura Y."/>
            <person name="Kirsch R."/>
            <person name="Pauchet Y."/>
        </authorList>
    </citation>
    <scope>NUCLEOTIDE SEQUENCE</scope>
    <source>
        <strain evidence="1">AMC_N1</strain>
    </source>
</reference>
<dbReference type="EMBL" id="JAPWTK010001420">
    <property type="protein sequence ID" value="KAJ8932569.1"/>
    <property type="molecule type" value="Genomic_DNA"/>
</dbReference>
<protein>
    <submittedName>
        <fullName evidence="1">Uncharacterized protein</fullName>
    </submittedName>
</protein>